<dbReference type="NCBIfam" id="TIGR02384">
    <property type="entry name" value="RelB_DinJ"/>
    <property type="match status" value="1"/>
</dbReference>
<dbReference type="Pfam" id="PF04221">
    <property type="entry name" value="RelB"/>
    <property type="match status" value="1"/>
</dbReference>
<evidence type="ECO:0008006" key="5">
    <source>
        <dbReference type="Google" id="ProtNLM"/>
    </source>
</evidence>
<dbReference type="STRING" id="1291052.FC18_GL000598"/>
<dbReference type="EMBL" id="AYYO01000056">
    <property type="protein sequence ID" value="KRM54377.1"/>
    <property type="molecule type" value="Genomic_DNA"/>
</dbReference>
<dbReference type="Gene3D" id="1.10.1220.10">
    <property type="entry name" value="Met repressor-like"/>
    <property type="match status" value="1"/>
</dbReference>
<comment type="caution">
    <text evidence="3">The sequence shown here is derived from an EMBL/GenBank/DDBJ whole genome shotgun (WGS) entry which is preliminary data.</text>
</comment>
<dbReference type="PANTHER" id="PTHR38781:SF1">
    <property type="entry name" value="ANTITOXIN DINJ-RELATED"/>
    <property type="match status" value="1"/>
</dbReference>
<dbReference type="GO" id="GO:0006355">
    <property type="term" value="P:regulation of DNA-templated transcription"/>
    <property type="evidence" value="ECO:0007669"/>
    <property type="project" value="InterPro"/>
</dbReference>
<comment type="similarity">
    <text evidence="1">Belongs to the RelB/DinJ antitoxin family.</text>
</comment>
<evidence type="ECO:0000313" key="3">
    <source>
        <dbReference type="EMBL" id="KRM54377.1"/>
    </source>
</evidence>
<dbReference type="OrthoDB" id="9808267at2"/>
<dbReference type="PATRIC" id="fig|1291052.5.peg.610"/>
<keyword evidence="4" id="KW-1185">Reference proteome</keyword>
<dbReference type="AlphaFoldDB" id="A0A0R1ZRU4"/>
<dbReference type="InterPro" id="IPR026262">
    <property type="entry name" value="DinJ"/>
</dbReference>
<organism evidence="3 4">
    <name type="scientific">Lacticaseibacillus sharpeae JCM 1186 = DSM 20505</name>
    <dbReference type="NCBI Taxonomy" id="1291052"/>
    <lineage>
        <taxon>Bacteria</taxon>
        <taxon>Bacillati</taxon>
        <taxon>Bacillota</taxon>
        <taxon>Bacilli</taxon>
        <taxon>Lactobacillales</taxon>
        <taxon>Lactobacillaceae</taxon>
        <taxon>Lacticaseibacillus</taxon>
    </lineage>
</organism>
<evidence type="ECO:0000313" key="4">
    <source>
        <dbReference type="Proteomes" id="UP000051679"/>
    </source>
</evidence>
<dbReference type="RefSeq" id="WP_054675875.1">
    <property type="nucleotide sequence ID" value="NZ_AYYO01000056.1"/>
</dbReference>
<name>A0A0R1ZRU4_9LACO</name>
<dbReference type="InterPro" id="IPR013321">
    <property type="entry name" value="Arc_rbn_hlx_hlx"/>
</dbReference>
<evidence type="ECO:0000256" key="1">
    <source>
        <dbReference type="ARBA" id="ARBA00010562"/>
    </source>
</evidence>
<evidence type="ECO:0000256" key="2">
    <source>
        <dbReference type="ARBA" id="ARBA00022649"/>
    </source>
</evidence>
<proteinExistence type="inferred from homology"/>
<sequence length="93" mass="10441">MDYNEKSKEVRLSIRLDRELKESASSVLSNMGLDLTTAVKMFLTQTVTDQALPFHPHALPEATQEALAEMKHAKEYPTYATVAEMKQAIDAED</sequence>
<accession>A0A0R1ZRU4</accession>
<reference evidence="3 4" key="1">
    <citation type="journal article" date="2015" name="Genome Announc.">
        <title>Expanding the biotechnology potential of lactobacilli through comparative genomics of 213 strains and associated genera.</title>
        <authorList>
            <person name="Sun Z."/>
            <person name="Harris H.M."/>
            <person name="McCann A."/>
            <person name="Guo C."/>
            <person name="Argimon S."/>
            <person name="Zhang W."/>
            <person name="Yang X."/>
            <person name="Jeffery I.B."/>
            <person name="Cooney J.C."/>
            <person name="Kagawa T.F."/>
            <person name="Liu W."/>
            <person name="Song Y."/>
            <person name="Salvetti E."/>
            <person name="Wrobel A."/>
            <person name="Rasinkangas P."/>
            <person name="Parkhill J."/>
            <person name="Rea M.C."/>
            <person name="O'Sullivan O."/>
            <person name="Ritari J."/>
            <person name="Douillard F.P."/>
            <person name="Paul Ross R."/>
            <person name="Yang R."/>
            <person name="Briner A.E."/>
            <person name="Felis G.E."/>
            <person name="de Vos W.M."/>
            <person name="Barrangou R."/>
            <person name="Klaenhammer T.R."/>
            <person name="Caufield P.W."/>
            <person name="Cui Y."/>
            <person name="Zhang H."/>
            <person name="O'Toole P.W."/>
        </authorList>
    </citation>
    <scope>NUCLEOTIDE SEQUENCE [LARGE SCALE GENOMIC DNA]</scope>
    <source>
        <strain evidence="3 4">DSM 20505</strain>
    </source>
</reference>
<dbReference type="GO" id="GO:0044010">
    <property type="term" value="P:single-species biofilm formation"/>
    <property type="evidence" value="ECO:0007669"/>
    <property type="project" value="InterPro"/>
</dbReference>
<keyword evidence="2" id="KW-1277">Toxin-antitoxin system</keyword>
<gene>
    <name evidence="3" type="ORF">FC18_GL000598</name>
</gene>
<dbReference type="GO" id="GO:0015643">
    <property type="term" value="F:toxic substance binding"/>
    <property type="evidence" value="ECO:0007669"/>
    <property type="project" value="InterPro"/>
</dbReference>
<dbReference type="PIRSF" id="PIRSF003108">
    <property type="entry name" value="DinJ"/>
    <property type="match status" value="1"/>
</dbReference>
<dbReference type="InterPro" id="IPR007337">
    <property type="entry name" value="RelB/DinJ"/>
</dbReference>
<dbReference type="Proteomes" id="UP000051679">
    <property type="component" value="Unassembled WGS sequence"/>
</dbReference>
<protein>
    <recommendedName>
        <fullName evidence="5">DNA-damage-inducible protein J</fullName>
    </recommendedName>
</protein>
<dbReference type="GO" id="GO:0006351">
    <property type="term" value="P:DNA-templated transcription"/>
    <property type="evidence" value="ECO:0007669"/>
    <property type="project" value="TreeGrafter"/>
</dbReference>
<dbReference type="GO" id="GO:0000987">
    <property type="term" value="F:cis-regulatory region sequence-specific DNA binding"/>
    <property type="evidence" value="ECO:0007669"/>
    <property type="project" value="InterPro"/>
</dbReference>
<dbReference type="PANTHER" id="PTHR38781">
    <property type="entry name" value="ANTITOXIN DINJ-RELATED"/>
    <property type="match status" value="1"/>
</dbReference>